<dbReference type="GO" id="GO:0003676">
    <property type="term" value="F:nucleic acid binding"/>
    <property type="evidence" value="ECO:0007669"/>
    <property type="project" value="InterPro"/>
</dbReference>
<dbReference type="InterPro" id="IPR001878">
    <property type="entry name" value="Znf_CCHC"/>
</dbReference>
<dbReference type="Pfam" id="PF00098">
    <property type="entry name" value="zf-CCHC"/>
    <property type="match status" value="1"/>
</dbReference>
<dbReference type="Proteomes" id="UP000039324">
    <property type="component" value="Unassembled WGS sequence"/>
</dbReference>
<feature type="domain" description="CCHC-type" evidence="1">
    <location>
        <begin position="135"/>
        <end position="151"/>
    </location>
</feature>
<organism evidence="2 3">
    <name type="scientific">Plasmodiophora brassicae</name>
    <name type="common">Clubroot disease agent</name>
    <dbReference type="NCBI Taxonomy" id="37360"/>
    <lineage>
        <taxon>Eukaryota</taxon>
        <taxon>Sar</taxon>
        <taxon>Rhizaria</taxon>
        <taxon>Endomyxa</taxon>
        <taxon>Phytomyxea</taxon>
        <taxon>Plasmodiophorida</taxon>
        <taxon>Plasmodiophoridae</taxon>
        <taxon>Plasmodiophora</taxon>
    </lineage>
</organism>
<dbReference type="SUPFAM" id="SSF57756">
    <property type="entry name" value="Retrovirus zinc finger-like domains"/>
    <property type="match status" value="1"/>
</dbReference>
<dbReference type="InterPro" id="IPR036875">
    <property type="entry name" value="Znf_CCHC_sf"/>
</dbReference>
<dbReference type="GO" id="GO:0008270">
    <property type="term" value="F:zinc ion binding"/>
    <property type="evidence" value="ECO:0007669"/>
    <property type="project" value="InterPro"/>
</dbReference>
<dbReference type="AlphaFoldDB" id="A0A0G4IJN3"/>
<gene>
    <name evidence="2" type="ORF">PBRA_009645</name>
</gene>
<reference evidence="2 3" key="1">
    <citation type="submission" date="2015-02" db="EMBL/GenBank/DDBJ databases">
        <authorList>
            <person name="Chooi Y.-H."/>
        </authorList>
    </citation>
    <scope>NUCLEOTIDE SEQUENCE [LARGE SCALE GENOMIC DNA]</scope>
    <source>
        <strain evidence="2">E3</strain>
    </source>
</reference>
<dbReference type="Gene3D" id="4.10.60.10">
    <property type="entry name" value="Zinc finger, CCHC-type"/>
    <property type="match status" value="1"/>
</dbReference>
<evidence type="ECO:0000259" key="1">
    <source>
        <dbReference type="SMART" id="SM00343"/>
    </source>
</evidence>
<feature type="domain" description="CCHC-type" evidence="1">
    <location>
        <begin position="116"/>
        <end position="132"/>
    </location>
</feature>
<dbReference type="SMART" id="SM00343">
    <property type="entry name" value="ZnF_C2HC"/>
    <property type="match status" value="2"/>
</dbReference>
<sequence length="232" mass="25983">MADVASVLLHVFPGPSFKQIEAKFDNLKQTAGVAHHALAFQRLYKHLQRLDPLYRLNPARLAEKFRLSLNPALSEALFFYNFRDYDKVVEMAVHLESKYPIAAINAGGDARAQPLACHYCREVGHFIASCPKMPPCPHCHKVGHRSSLCPERSGNPLHVTDLFLMTSPSIPHLLVSVRLVIGSRRVNTIALLDCGATSNFIDWSFCRHHEIPVRSKRVPFLFASSTGDTCLQ</sequence>
<evidence type="ECO:0000313" key="2">
    <source>
        <dbReference type="EMBL" id="CEO95379.1"/>
    </source>
</evidence>
<keyword evidence="3" id="KW-1185">Reference proteome</keyword>
<accession>A0A0G4IJN3</accession>
<name>A0A0G4IJN3_PLABS</name>
<evidence type="ECO:0000313" key="3">
    <source>
        <dbReference type="Proteomes" id="UP000039324"/>
    </source>
</evidence>
<protein>
    <recommendedName>
        <fullName evidence="1">CCHC-type domain-containing protein</fullName>
    </recommendedName>
</protein>
<dbReference type="EMBL" id="CDSF01000016">
    <property type="protein sequence ID" value="CEO95379.1"/>
    <property type="molecule type" value="Genomic_DNA"/>
</dbReference>
<proteinExistence type="predicted"/>